<dbReference type="SUPFAM" id="SSF56300">
    <property type="entry name" value="Metallo-dependent phosphatases"/>
    <property type="match status" value="1"/>
</dbReference>
<dbReference type="InterPro" id="IPR052900">
    <property type="entry name" value="Phospholipid_Metab_Enz"/>
</dbReference>
<keyword evidence="4" id="KW-1185">Reference proteome</keyword>
<gene>
    <name evidence="3" type="ORF">ACFQ2X_13580</name>
</gene>
<dbReference type="InterPro" id="IPR006311">
    <property type="entry name" value="TAT_signal"/>
</dbReference>
<dbReference type="PANTHER" id="PTHR43606:SF2">
    <property type="entry name" value="ALKALINE PHOSPHATASE FAMILY PROTEIN (AFU_ORTHOLOGUE AFUA_5G03860)"/>
    <property type="match status" value="1"/>
</dbReference>
<dbReference type="RefSeq" id="WP_230436709.1">
    <property type="nucleotide sequence ID" value="NZ_CP087715.1"/>
</dbReference>
<name>A0ABW3UAR5_9GAMM</name>
<dbReference type="Gene3D" id="2.60.40.380">
    <property type="entry name" value="Purple acid phosphatase-like, N-terminal"/>
    <property type="match status" value="1"/>
</dbReference>
<accession>A0ABW3UAR5</accession>
<proteinExistence type="predicted"/>
<dbReference type="CDD" id="cd07389">
    <property type="entry name" value="MPP_PhoD"/>
    <property type="match status" value="1"/>
</dbReference>
<dbReference type="Gene3D" id="3.60.21.70">
    <property type="entry name" value="PhoD-like phosphatase"/>
    <property type="match status" value="1"/>
</dbReference>
<dbReference type="Pfam" id="PF09423">
    <property type="entry name" value="PhoD"/>
    <property type="match status" value="1"/>
</dbReference>
<dbReference type="Proteomes" id="UP001597264">
    <property type="component" value="Unassembled WGS sequence"/>
</dbReference>
<dbReference type="InterPro" id="IPR032093">
    <property type="entry name" value="PhoD_N"/>
</dbReference>
<dbReference type="InterPro" id="IPR038607">
    <property type="entry name" value="PhoD-like_sf"/>
</dbReference>
<dbReference type="InterPro" id="IPR029052">
    <property type="entry name" value="Metallo-depent_PP-like"/>
</dbReference>
<feature type="domain" description="Phospholipase D N-terminal" evidence="2">
    <location>
        <begin position="46"/>
        <end position="137"/>
    </location>
</feature>
<feature type="domain" description="PhoD-like phosphatase metallophosphatase" evidence="1">
    <location>
        <begin position="148"/>
        <end position="542"/>
    </location>
</feature>
<evidence type="ECO:0000313" key="4">
    <source>
        <dbReference type="Proteomes" id="UP001597264"/>
    </source>
</evidence>
<sequence>MTSLNRRRFIQAALATTGSVAISTPLSTPLQAMTRPQLPSEVSFVHGVASGDPLQDAVILWTRATPMDSNPAGPVRVNWELAADAAFKNVVRRGSVETDLARDYTAKIDVRGLKPNTSYYYRFVGASEQSPTGRTKTLPEKGVEQVKLAVFSCSNYPAGYFNAYQLAAQADHWDAVLHLGDYIYEYGAGGYATEKSAEIGRALPEDNRGEILSLTDYRKRYALYRTDAGLQALHAAAPFIAVWDDHEITNDTWKAGAENHSADEGDFFARRAAAVQAYYEWLPIRPPMGDRHPQIYRSFRFGDLVDLHMLDTRVIGRDQQLQFASYMDEQGNLDAQTFAADMASPTRTLLGKSQREWLRQTLTESNAHWQLLGQQVLMGKMHLPVELMTSFYRGGNKNLTAELIDLKAASLRGEPLSPEQQARLQRQVPYNLDAWDGYAAEREDLYRHMRTLGKNIAVVAGDTHNAWFNHLKDSDGQMVGLEFGTPSVTSPGMETYLKLDERAAQELARGMSVLVDDLQYCNLHQRGYMSLTFRRDGVEAEWKYVDNIETTEFAEAGSHKVFHSLLQSV</sequence>
<dbReference type="Pfam" id="PF16655">
    <property type="entry name" value="PhoD_N"/>
    <property type="match status" value="1"/>
</dbReference>
<comment type="caution">
    <text evidence="3">The sequence shown here is derived from an EMBL/GenBank/DDBJ whole genome shotgun (WGS) entry which is preliminary data.</text>
</comment>
<evidence type="ECO:0000259" key="1">
    <source>
        <dbReference type="Pfam" id="PF09423"/>
    </source>
</evidence>
<dbReference type="InterPro" id="IPR018946">
    <property type="entry name" value="PhoD-like_MPP"/>
</dbReference>
<protein>
    <submittedName>
        <fullName evidence="3">Alkaline phosphatase D family protein</fullName>
    </submittedName>
</protein>
<dbReference type="EMBL" id="JBHTLR010000018">
    <property type="protein sequence ID" value="MFD1217640.1"/>
    <property type="molecule type" value="Genomic_DNA"/>
</dbReference>
<dbReference type="PROSITE" id="PS51318">
    <property type="entry name" value="TAT"/>
    <property type="match status" value="1"/>
</dbReference>
<dbReference type="PANTHER" id="PTHR43606">
    <property type="entry name" value="PHOSPHATASE, PUTATIVE (AFU_ORTHOLOGUE AFUA_6G08710)-RELATED"/>
    <property type="match status" value="1"/>
</dbReference>
<evidence type="ECO:0000313" key="3">
    <source>
        <dbReference type="EMBL" id="MFD1217640.1"/>
    </source>
</evidence>
<evidence type="ECO:0000259" key="2">
    <source>
        <dbReference type="Pfam" id="PF16655"/>
    </source>
</evidence>
<reference evidence="4" key="1">
    <citation type="journal article" date="2019" name="Int. J. Syst. Evol. Microbiol.">
        <title>The Global Catalogue of Microorganisms (GCM) 10K type strain sequencing project: providing services to taxonomists for standard genome sequencing and annotation.</title>
        <authorList>
            <consortium name="The Broad Institute Genomics Platform"/>
            <consortium name="The Broad Institute Genome Sequencing Center for Infectious Disease"/>
            <person name="Wu L."/>
            <person name="Ma J."/>
        </authorList>
    </citation>
    <scope>NUCLEOTIDE SEQUENCE [LARGE SCALE GENOMIC DNA]</scope>
    <source>
        <strain evidence="4">CCUG 54356</strain>
    </source>
</reference>
<organism evidence="3 4">
    <name type="scientific">Microbulbifer celer</name>
    <dbReference type="NCBI Taxonomy" id="435905"/>
    <lineage>
        <taxon>Bacteria</taxon>
        <taxon>Pseudomonadati</taxon>
        <taxon>Pseudomonadota</taxon>
        <taxon>Gammaproteobacteria</taxon>
        <taxon>Cellvibrionales</taxon>
        <taxon>Microbulbiferaceae</taxon>
        <taxon>Microbulbifer</taxon>
    </lineage>
</organism>